<dbReference type="PANTHER" id="PTHR31569">
    <property type="entry name" value="SWIM-TYPE DOMAIN-CONTAINING PROTEIN"/>
    <property type="match status" value="1"/>
</dbReference>
<accession>A0A9Q3H7C3</accession>
<dbReference type="Proteomes" id="UP000765509">
    <property type="component" value="Unassembled WGS sequence"/>
</dbReference>
<dbReference type="AlphaFoldDB" id="A0A9Q3H7C3"/>
<proteinExistence type="predicted"/>
<evidence type="ECO:0000313" key="3">
    <source>
        <dbReference type="Proteomes" id="UP000765509"/>
    </source>
</evidence>
<sequence>MPTKPSKTVASRSLDCPFRLYARKYAKSTTWTLKVKNPEHSQDATENIMAHPAFRKFKEQETSQIAQISESLLILRQTQAKLCSKRESDRPVILQDIYNRVKKTKKYKLQGRRPIDSLIETLKEENSVWSYQRDAEGHITSLFFTHPLAIKLLHGFPHVILMDCNYKTNKYEMRLFHIVGFSSTNKTFSGAFCLINNETEPSYTWELNQYTEKVLNNTNLVPPSFIVIDRDLALKNSLKKLFPDSRVMLFIWHINKDVSAHCMKKIGHATDFEYFMCLWNQVMYSSTEKSLKDNWKKLQNQVKNPQVLEYLENTWFPPKE</sequence>
<gene>
    <name evidence="2" type="ORF">O181_032234</name>
</gene>
<evidence type="ECO:0000259" key="1">
    <source>
        <dbReference type="Pfam" id="PF10551"/>
    </source>
</evidence>
<dbReference type="PANTHER" id="PTHR31569:SF4">
    <property type="entry name" value="SWIM-TYPE DOMAIN-CONTAINING PROTEIN"/>
    <property type="match status" value="1"/>
</dbReference>
<reference evidence="2" key="1">
    <citation type="submission" date="2021-03" db="EMBL/GenBank/DDBJ databases">
        <title>Draft genome sequence of rust myrtle Austropuccinia psidii MF-1, a brazilian biotype.</title>
        <authorList>
            <person name="Quecine M.C."/>
            <person name="Pachon D.M.R."/>
            <person name="Bonatelli M.L."/>
            <person name="Correr F.H."/>
            <person name="Franceschini L.M."/>
            <person name="Leite T.F."/>
            <person name="Margarido G.R.A."/>
            <person name="Almeida C.A."/>
            <person name="Ferrarezi J.A."/>
            <person name="Labate C.A."/>
        </authorList>
    </citation>
    <scope>NUCLEOTIDE SEQUENCE</scope>
    <source>
        <strain evidence="2">MF-1</strain>
    </source>
</reference>
<dbReference type="EMBL" id="AVOT02011624">
    <property type="protein sequence ID" value="MBW0492519.1"/>
    <property type="molecule type" value="Genomic_DNA"/>
</dbReference>
<dbReference type="OrthoDB" id="2422440at2759"/>
<feature type="domain" description="MULE transposase" evidence="1">
    <location>
        <begin position="159"/>
        <end position="256"/>
    </location>
</feature>
<name>A0A9Q3H7C3_9BASI</name>
<dbReference type="InterPro" id="IPR018289">
    <property type="entry name" value="MULE_transposase_dom"/>
</dbReference>
<dbReference type="Pfam" id="PF10551">
    <property type="entry name" value="MULE"/>
    <property type="match status" value="1"/>
</dbReference>
<dbReference type="InterPro" id="IPR052579">
    <property type="entry name" value="Zinc_finger_SWIM"/>
</dbReference>
<protein>
    <recommendedName>
        <fullName evidence="1">MULE transposase domain-containing protein</fullName>
    </recommendedName>
</protein>
<keyword evidence="3" id="KW-1185">Reference proteome</keyword>
<evidence type="ECO:0000313" key="2">
    <source>
        <dbReference type="EMBL" id="MBW0492519.1"/>
    </source>
</evidence>
<comment type="caution">
    <text evidence="2">The sequence shown here is derived from an EMBL/GenBank/DDBJ whole genome shotgun (WGS) entry which is preliminary data.</text>
</comment>
<organism evidence="2 3">
    <name type="scientific">Austropuccinia psidii MF-1</name>
    <dbReference type="NCBI Taxonomy" id="1389203"/>
    <lineage>
        <taxon>Eukaryota</taxon>
        <taxon>Fungi</taxon>
        <taxon>Dikarya</taxon>
        <taxon>Basidiomycota</taxon>
        <taxon>Pucciniomycotina</taxon>
        <taxon>Pucciniomycetes</taxon>
        <taxon>Pucciniales</taxon>
        <taxon>Sphaerophragmiaceae</taxon>
        <taxon>Austropuccinia</taxon>
    </lineage>
</organism>